<gene>
    <name evidence="2" type="ORF">Pla100_22580</name>
</gene>
<accession>A0A5C6ABZ4</accession>
<dbReference type="Proteomes" id="UP000316213">
    <property type="component" value="Unassembled WGS sequence"/>
</dbReference>
<keyword evidence="1" id="KW-0812">Transmembrane</keyword>
<dbReference type="OrthoDB" id="9761704at2"/>
<keyword evidence="1" id="KW-1133">Transmembrane helix</keyword>
<protein>
    <submittedName>
        <fullName evidence="2">Uncharacterized protein</fullName>
    </submittedName>
</protein>
<evidence type="ECO:0000313" key="3">
    <source>
        <dbReference type="Proteomes" id="UP000316213"/>
    </source>
</evidence>
<dbReference type="EMBL" id="SJPM01000004">
    <property type="protein sequence ID" value="TWT97109.1"/>
    <property type="molecule type" value="Genomic_DNA"/>
</dbReference>
<sequence length="121" mass="13836">MIRYKLQTSNGGKTGMLARIIVAATICLLGIFDGKCQEPQRDPELKYPEYTCQADDLVISRSEYYDKLRGFWLGQCIANWTGLRTEGLKKTAPFFTDKERAIEPADRISVRHTRFGRRESG</sequence>
<feature type="transmembrane region" description="Helical" evidence="1">
    <location>
        <begin position="12"/>
        <end position="32"/>
    </location>
</feature>
<proteinExistence type="predicted"/>
<evidence type="ECO:0000256" key="1">
    <source>
        <dbReference type="SAM" id="Phobius"/>
    </source>
</evidence>
<keyword evidence="1" id="KW-0472">Membrane</keyword>
<reference evidence="2 3" key="1">
    <citation type="submission" date="2019-02" db="EMBL/GenBank/DDBJ databases">
        <title>Deep-cultivation of Planctomycetes and their phenomic and genomic characterization uncovers novel biology.</title>
        <authorList>
            <person name="Wiegand S."/>
            <person name="Jogler M."/>
            <person name="Boedeker C."/>
            <person name="Pinto D."/>
            <person name="Vollmers J."/>
            <person name="Rivas-Marin E."/>
            <person name="Kohn T."/>
            <person name="Peeters S.H."/>
            <person name="Heuer A."/>
            <person name="Rast P."/>
            <person name="Oberbeckmann S."/>
            <person name="Bunk B."/>
            <person name="Jeske O."/>
            <person name="Meyerdierks A."/>
            <person name="Storesund J.E."/>
            <person name="Kallscheuer N."/>
            <person name="Luecker S."/>
            <person name="Lage O.M."/>
            <person name="Pohl T."/>
            <person name="Merkel B.J."/>
            <person name="Hornburger P."/>
            <person name="Mueller R.-W."/>
            <person name="Bruemmer F."/>
            <person name="Labrenz M."/>
            <person name="Spormann A.M."/>
            <person name="Op Den Camp H."/>
            <person name="Overmann J."/>
            <person name="Amann R."/>
            <person name="Jetten M.S.M."/>
            <person name="Mascher T."/>
            <person name="Medema M.H."/>
            <person name="Devos D.P."/>
            <person name="Kaster A.-K."/>
            <person name="Ovreas L."/>
            <person name="Rohde M."/>
            <person name="Galperin M.Y."/>
            <person name="Jogler C."/>
        </authorList>
    </citation>
    <scope>NUCLEOTIDE SEQUENCE [LARGE SCALE GENOMIC DNA]</scope>
    <source>
        <strain evidence="2 3">Pla100</strain>
    </source>
</reference>
<evidence type="ECO:0000313" key="2">
    <source>
        <dbReference type="EMBL" id="TWT97109.1"/>
    </source>
</evidence>
<organism evidence="2 3">
    <name type="scientific">Neorhodopirellula pilleata</name>
    <dbReference type="NCBI Taxonomy" id="2714738"/>
    <lineage>
        <taxon>Bacteria</taxon>
        <taxon>Pseudomonadati</taxon>
        <taxon>Planctomycetota</taxon>
        <taxon>Planctomycetia</taxon>
        <taxon>Pirellulales</taxon>
        <taxon>Pirellulaceae</taxon>
        <taxon>Neorhodopirellula</taxon>
    </lineage>
</organism>
<name>A0A5C6ABZ4_9BACT</name>
<dbReference type="AlphaFoldDB" id="A0A5C6ABZ4"/>
<comment type="caution">
    <text evidence="2">The sequence shown here is derived from an EMBL/GenBank/DDBJ whole genome shotgun (WGS) entry which is preliminary data.</text>
</comment>
<keyword evidence="3" id="KW-1185">Reference proteome</keyword>